<gene>
    <name evidence="9" type="ORF">PRVXT_000936</name>
</gene>
<dbReference type="PANTHER" id="PTHR30012">
    <property type="entry name" value="GENERAL SECRETION PATHWAY PROTEIN"/>
    <property type="match status" value="1"/>
</dbReference>
<dbReference type="EMBL" id="CP158367">
    <property type="protein sequence ID" value="XBX75781.1"/>
    <property type="molecule type" value="Genomic_DNA"/>
</dbReference>
<dbReference type="PANTHER" id="PTHR30012:SF0">
    <property type="entry name" value="TYPE II SECRETION SYSTEM PROTEIN F-RELATED"/>
    <property type="match status" value="1"/>
</dbReference>
<dbReference type="GO" id="GO:0005886">
    <property type="term" value="C:plasma membrane"/>
    <property type="evidence" value="ECO:0007669"/>
    <property type="project" value="UniProtKB-SubCell"/>
</dbReference>
<evidence type="ECO:0000256" key="7">
    <source>
        <dbReference type="SAM" id="Phobius"/>
    </source>
</evidence>
<accession>A0AAU7VP01</accession>
<comment type="similarity">
    <text evidence="2">Belongs to the GSP F family.</text>
</comment>
<keyword evidence="5 7" id="KW-1133">Transmembrane helix</keyword>
<feature type="domain" description="Type II secretion system protein GspF" evidence="8">
    <location>
        <begin position="9"/>
        <end position="130"/>
    </location>
</feature>
<feature type="transmembrane region" description="Helical" evidence="7">
    <location>
        <begin position="149"/>
        <end position="172"/>
    </location>
</feature>
<evidence type="ECO:0000256" key="1">
    <source>
        <dbReference type="ARBA" id="ARBA00004651"/>
    </source>
</evidence>
<sequence>MKEKQTIQFLDNLFYLLKGKISLSQAFEMMEKIGDETQKKTAIHISSNLKKGHNLYYSMDATQKFPKYVLELIKVGEEGEMLVKTLEEISLFLKQKKELKENVITSLIYPCILLTIVLFTIILTFVWLIPSMEAVYLTLGINKNILLKIILALPFPQIMLATALGLTIAVLLKTKKKGIRGIPLLGRILWDIEKMTYYEILYNTLKQGISLYKSLDLIQHYPSKEIKKIAHKQQQELQEGNSFTNALKLLEKNIIPLGFIEVGEKSSNLTDAVSRAKDFYKKELQIKTEGFAKAFEPLIMVIVAAIVFLIVVVLLYPIYNLLQNI</sequence>
<feature type="transmembrane region" description="Helical" evidence="7">
    <location>
        <begin position="298"/>
        <end position="319"/>
    </location>
</feature>
<dbReference type="AlphaFoldDB" id="A0AAU7VP01"/>
<reference evidence="9" key="2">
    <citation type="submission" date="2024-06" db="EMBL/GenBank/DDBJ databases">
        <authorList>
            <person name="Petrova K.O."/>
            <person name="Toshchakov S.V."/>
            <person name="Boltjanskaja Y.V."/>
            <person name="Kevbrin V."/>
        </authorList>
    </citation>
    <scope>NUCLEOTIDE SEQUENCE</scope>
    <source>
        <strain evidence="9">Z-910T</strain>
    </source>
</reference>
<dbReference type="InterPro" id="IPR042094">
    <property type="entry name" value="T2SS_GspF_sf"/>
</dbReference>
<evidence type="ECO:0000259" key="8">
    <source>
        <dbReference type="Pfam" id="PF00482"/>
    </source>
</evidence>
<dbReference type="InterPro" id="IPR018076">
    <property type="entry name" value="T2SS_GspF_dom"/>
</dbReference>
<feature type="transmembrane region" description="Helical" evidence="7">
    <location>
        <begin position="103"/>
        <end position="129"/>
    </location>
</feature>
<organism evidence="9">
    <name type="scientific">Proteinivorax tanatarense</name>
    <dbReference type="NCBI Taxonomy" id="1260629"/>
    <lineage>
        <taxon>Bacteria</taxon>
        <taxon>Bacillati</taxon>
        <taxon>Bacillota</taxon>
        <taxon>Clostridia</taxon>
        <taxon>Eubacteriales</taxon>
        <taxon>Proteinivoracaceae</taxon>
        <taxon>Proteinivorax</taxon>
    </lineage>
</organism>
<proteinExistence type="inferred from homology"/>
<name>A0AAU7VP01_9FIRM</name>
<evidence type="ECO:0000256" key="3">
    <source>
        <dbReference type="ARBA" id="ARBA00022475"/>
    </source>
</evidence>
<keyword evidence="3" id="KW-1003">Cell membrane</keyword>
<feature type="domain" description="Type II secretion system protein GspF" evidence="8">
    <location>
        <begin position="199"/>
        <end position="317"/>
    </location>
</feature>
<evidence type="ECO:0000256" key="2">
    <source>
        <dbReference type="ARBA" id="ARBA00005745"/>
    </source>
</evidence>
<dbReference type="Pfam" id="PF00482">
    <property type="entry name" value="T2SSF"/>
    <property type="match status" value="2"/>
</dbReference>
<evidence type="ECO:0000256" key="4">
    <source>
        <dbReference type="ARBA" id="ARBA00022692"/>
    </source>
</evidence>
<evidence type="ECO:0000256" key="6">
    <source>
        <dbReference type="ARBA" id="ARBA00023136"/>
    </source>
</evidence>
<dbReference type="InterPro" id="IPR003004">
    <property type="entry name" value="GspF/PilC"/>
</dbReference>
<comment type="subcellular location">
    <subcellularLocation>
        <location evidence="1">Cell membrane</location>
        <topology evidence="1">Multi-pass membrane protein</topology>
    </subcellularLocation>
</comment>
<keyword evidence="6 7" id="KW-0472">Membrane</keyword>
<keyword evidence="4 7" id="KW-0812">Transmembrane</keyword>
<dbReference type="Gene3D" id="1.20.81.30">
    <property type="entry name" value="Type II secretion system (T2SS), domain F"/>
    <property type="match status" value="2"/>
</dbReference>
<dbReference type="RefSeq" id="WP_350344518.1">
    <property type="nucleotide sequence ID" value="NZ_CP158367.1"/>
</dbReference>
<evidence type="ECO:0000313" key="9">
    <source>
        <dbReference type="EMBL" id="XBX75781.1"/>
    </source>
</evidence>
<reference evidence="9" key="1">
    <citation type="journal article" date="2013" name="Extremophiles">
        <title>Proteinivorax tanatarense gen. nov., sp. nov., an anaerobic, haloalkaliphilic, proteolytic bacterium isolated from a decaying algal bloom, and proposal of Proteinivoraceae fam. nov.</title>
        <authorList>
            <person name="Kevbrin V."/>
            <person name="Boltyanskaya Y."/>
            <person name="Zhilina T."/>
            <person name="Kolganova T."/>
            <person name="Lavrentjeva E."/>
            <person name="Kuznetsov B."/>
        </authorList>
    </citation>
    <scope>NUCLEOTIDE SEQUENCE</scope>
    <source>
        <strain evidence="9">Z-910T</strain>
    </source>
</reference>
<protein>
    <submittedName>
        <fullName evidence="9">Type II secretion system F family protein</fullName>
    </submittedName>
</protein>
<evidence type="ECO:0000256" key="5">
    <source>
        <dbReference type="ARBA" id="ARBA00022989"/>
    </source>
</evidence>